<reference evidence="1" key="1">
    <citation type="journal article" date="2015" name="Nature">
        <title>Complex archaea that bridge the gap between prokaryotes and eukaryotes.</title>
        <authorList>
            <person name="Spang A."/>
            <person name="Saw J.H."/>
            <person name="Jorgensen S.L."/>
            <person name="Zaremba-Niedzwiedzka K."/>
            <person name="Martijn J."/>
            <person name="Lind A.E."/>
            <person name="van Eijk R."/>
            <person name="Schleper C."/>
            <person name="Guy L."/>
            <person name="Ettema T.J."/>
        </authorList>
    </citation>
    <scope>NUCLEOTIDE SEQUENCE</scope>
</reference>
<organism evidence="1">
    <name type="scientific">marine sediment metagenome</name>
    <dbReference type="NCBI Taxonomy" id="412755"/>
    <lineage>
        <taxon>unclassified sequences</taxon>
        <taxon>metagenomes</taxon>
        <taxon>ecological metagenomes</taxon>
    </lineage>
</organism>
<comment type="caution">
    <text evidence="1">The sequence shown here is derived from an EMBL/GenBank/DDBJ whole genome shotgun (WGS) entry which is preliminary data.</text>
</comment>
<dbReference type="InterPro" id="IPR018775">
    <property type="entry name" value="RlaP"/>
</dbReference>
<gene>
    <name evidence="1" type="ORF">LCGC14_1202150</name>
</gene>
<dbReference type="EMBL" id="LAZR01006188">
    <property type="protein sequence ID" value="KKM94055.1"/>
    <property type="molecule type" value="Genomic_DNA"/>
</dbReference>
<dbReference type="AlphaFoldDB" id="A0A0F9NYY6"/>
<evidence type="ECO:0008006" key="2">
    <source>
        <dbReference type="Google" id="ProtNLM"/>
    </source>
</evidence>
<name>A0A0F9NYY6_9ZZZZ</name>
<evidence type="ECO:0000313" key="1">
    <source>
        <dbReference type="EMBL" id="KKM94055.1"/>
    </source>
</evidence>
<proteinExistence type="predicted"/>
<accession>A0A0F9NYY6</accession>
<dbReference type="PANTHER" id="PTHR34817">
    <property type="entry name" value="NUCLEOTIDYLTRANSFERASE"/>
    <property type="match status" value="1"/>
</dbReference>
<dbReference type="Pfam" id="PF10127">
    <property type="entry name" value="RlaP"/>
    <property type="match status" value="1"/>
</dbReference>
<dbReference type="PANTHER" id="PTHR34817:SF1">
    <property type="entry name" value="NUCLEOTIDYLTRANSFERASE"/>
    <property type="match status" value="1"/>
</dbReference>
<protein>
    <recommendedName>
        <fullName evidence="2">Nucleotidyltransferase</fullName>
    </recommendedName>
</protein>
<sequence length="314" mass="36867">MDDLDIIVKMYFGSHLYGTNTKDSDEDFKGIFLPSKREVILGKISKSHSYDTKEDEHSKNTKEDKDIEIYSLHYFIKLGCEGRTEIFDMLHAPDSMILEKTRIWDMITNNREKFYARDMYSVMEYINRQASKYGLKGSRLNAAKKVLEVLRYYNIDSLKLRDMWDRLPDIQHCRMLGQNPNGIREYQVCGKILQETQKIDYAIGILEKFFEKYGERAKQAAKNKGIDWKAVSHALRAGMQFKQLLTENTITFPLKEADYIIKVKQGKLNYKNEVVPKLEGLMKEVEILSKESKLPEKPDREFWDDFIISCYDSL</sequence>